<evidence type="ECO:0000313" key="1">
    <source>
        <dbReference type="EMBL" id="AFL87134.1"/>
    </source>
</evidence>
<dbReference type="KEGG" id="trs:Terro_0802"/>
<dbReference type="EMBL" id="CP003379">
    <property type="protein sequence ID" value="AFL87134.1"/>
    <property type="molecule type" value="Genomic_DNA"/>
</dbReference>
<gene>
    <name evidence="1" type="ordered locus">Terro_0802</name>
</gene>
<sequence>MIIRPSSSYQLQLPDDIVRDVDGLPVSFWRSGEPLLLQLSSHQRTHGNQVTARRRLEERMEKGNAEWTSRPCDRCADSSVDQECAETLEGETAWLHCYFVWSHLAVYATISGPIAQVRDTESWAGRALRTLALVLQ</sequence>
<protein>
    <submittedName>
        <fullName evidence="1">Uncharacterized protein</fullName>
    </submittedName>
</protein>
<keyword evidence="2" id="KW-1185">Reference proteome</keyword>
<dbReference type="AlphaFoldDB" id="I3ZD16"/>
<evidence type="ECO:0000313" key="2">
    <source>
        <dbReference type="Proteomes" id="UP000006056"/>
    </source>
</evidence>
<proteinExistence type="predicted"/>
<reference evidence="1 2" key="1">
    <citation type="submission" date="2012-06" db="EMBL/GenBank/DDBJ databases">
        <title>Complete genome of Terriglobus roseus DSM 18391.</title>
        <authorList>
            <consortium name="US DOE Joint Genome Institute (JGI-PGF)"/>
            <person name="Lucas S."/>
            <person name="Copeland A."/>
            <person name="Lapidus A."/>
            <person name="Glavina del Rio T."/>
            <person name="Dalin E."/>
            <person name="Tice H."/>
            <person name="Bruce D."/>
            <person name="Goodwin L."/>
            <person name="Pitluck S."/>
            <person name="Peters L."/>
            <person name="Mikhailova N."/>
            <person name="Munk A.C.C."/>
            <person name="Kyrpides N."/>
            <person name="Mavromatis K."/>
            <person name="Ivanova N."/>
            <person name="Brettin T."/>
            <person name="Detter J.C."/>
            <person name="Han C."/>
            <person name="Larimer F."/>
            <person name="Land M."/>
            <person name="Hauser L."/>
            <person name="Markowitz V."/>
            <person name="Cheng J.-F."/>
            <person name="Hugenholtz P."/>
            <person name="Woyke T."/>
            <person name="Wu D."/>
            <person name="Brambilla E."/>
            <person name="Klenk H.-P."/>
            <person name="Eisen J.A."/>
        </authorList>
    </citation>
    <scope>NUCLEOTIDE SEQUENCE [LARGE SCALE GENOMIC DNA]</scope>
    <source>
        <strain evidence="2">DSM 18391 / NRRL B-41598 / KBS 63</strain>
    </source>
</reference>
<dbReference type="Proteomes" id="UP000006056">
    <property type="component" value="Chromosome"/>
</dbReference>
<dbReference type="STRING" id="926566.Terro_0802"/>
<organism evidence="1 2">
    <name type="scientific">Terriglobus roseus (strain DSM 18391 / NRRL B-41598 / KBS 63)</name>
    <dbReference type="NCBI Taxonomy" id="926566"/>
    <lineage>
        <taxon>Bacteria</taxon>
        <taxon>Pseudomonadati</taxon>
        <taxon>Acidobacteriota</taxon>
        <taxon>Terriglobia</taxon>
        <taxon>Terriglobales</taxon>
        <taxon>Acidobacteriaceae</taxon>
        <taxon>Terriglobus</taxon>
    </lineage>
</organism>
<name>I3ZD16_TERRK</name>
<accession>I3ZD16</accession>
<dbReference type="HOGENOM" id="CLU_1874433_0_0_0"/>